<feature type="domain" description="DUF1232" evidence="5">
    <location>
        <begin position="63"/>
        <end position="93"/>
    </location>
</feature>
<evidence type="ECO:0000256" key="1">
    <source>
        <dbReference type="ARBA" id="ARBA00004127"/>
    </source>
</evidence>
<dbReference type="Proteomes" id="UP000256253">
    <property type="component" value="Unassembled WGS sequence"/>
</dbReference>
<dbReference type="InterPro" id="IPR010652">
    <property type="entry name" value="DUF1232"/>
</dbReference>
<protein>
    <submittedName>
        <fullName evidence="6">Uncharacterized protein DUF1232</fullName>
    </submittedName>
</protein>
<proteinExistence type="predicted"/>
<comment type="subcellular location">
    <subcellularLocation>
        <location evidence="1">Endomembrane system</location>
        <topology evidence="1">Multi-pass membrane protein</topology>
    </subcellularLocation>
</comment>
<dbReference type="Pfam" id="PF06803">
    <property type="entry name" value="DUF1232"/>
    <property type="match status" value="1"/>
</dbReference>
<keyword evidence="2" id="KW-0812">Transmembrane</keyword>
<comment type="caution">
    <text evidence="6">The sequence shown here is derived from an EMBL/GenBank/DDBJ whole genome shotgun (WGS) entry which is preliminary data.</text>
</comment>
<sequence>MASAEDLRTLLAEVELKLIESEFLRSTAMSVHIDIAAAVVEAFLEGEESLEALDPAREARLRLVVSGLHYLVMEQDLVPDGGPHGYADDLAVMRWVTRVVAGGEGHPVDELNGY</sequence>
<dbReference type="EMBL" id="QTUA01000001">
    <property type="protein sequence ID" value="REF29743.1"/>
    <property type="molecule type" value="Genomic_DNA"/>
</dbReference>
<keyword evidence="7" id="KW-1185">Reference proteome</keyword>
<keyword evidence="4" id="KW-0472">Membrane</keyword>
<evidence type="ECO:0000256" key="4">
    <source>
        <dbReference type="ARBA" id="ARBA00023136"/>
    </source>
</evidence>
<evidence type="ECO:0000259" key="5">
    <source>
        <dbReference type="Pfam" id="PF06803"/>
    </source>
</evidence>
<evidence type="ECO:0000256" key="3">
    <source>
        <dbReference type="ARBA" id="ARBA00022989"/>
    </source>
</evidence>
<dbReference type="AlphaFoldDB" id="A0A3D9UMT1"/>
<organism evidence="6 7">
    <name type="scientific">Calidifontibacter indicus</name>
    <dbReference type="NCBI Taxonomy" id="419650"/>
    <lineage>
        <taxon>Bacteria</taxon>
        <taxon>Bacillati</taxon>
        <taxon>Actinomycetota</taxon>
        <taxon>Actinomycetes</taxon>
        <taxon>Micrococcales</taxon>
        <taxon>Dermacoccaceae</taxon>
        <taxon>Calidifontibacter</taxon>
    </lineage>
</organism>
<evidence type="ECO:0000256" key="2">
    <source>
        <dbReference type="ARBA" id="ARBA00022692"/>
    </source>
</evidence>
<evidence type="ECO:0000313" key="6">
    <source>
        <dbReference type="EMBL" id="REF29743.1"/>
    </source>
</evidence>
<name>A0A3D9UMT1_9MICO</name>
<accession>A0A3D9UMT1</accession>
<gene>
    <name evidence="6" type="ORF">DFJ65_0711</name>
</gene>
<evidence type="ECO:0000313" key="7">
    <source>
        <dbReference type="Proteomes" id="UP000256253"/>
    </source>
</evidence>
<keyword evidence="3" id="KW-1133">Transmembrane helix</keyword>
<reference evidence="6 7" key="1">
    <citation type="submission" date="2018-08" db="EMBL/GenBank/DDBJ databases">
        <title>Sequencing the genomes of 1000 actinobacteria strains.</title>
        <authorList>
            <person name="Klenk H.-P."/>
        </authorList>
    </citation>
    <scope>NUCLEOTIDE SEQUENCE [LARGE SCALE GENOMIC DNA]</scope>
    <source>
        <strain evidence="6 7">DSM 22967</strain>
    </source>
</reference>